<dbReference type="Proteomes" id="UP000184342">
    <property type="component" value="Unassembled WGS sequence"/>
</dbReference>
<evidence type="ECO:0000313" key="3">
    <source>
        <dbReference type="Proteomes" id="UP000184342"/>
    </source>
</evidence>
<sequence>MKHNNHEHEHHGHNHSEHGENCDCGCHSGHGDHPHHEHDHHEHHHHEHDHGHDGDYEKFIENTMVLSRSWNYSVQNPVSLRILEEKAKALFLDLGTQFSVEGIILGHIKGVIKTGADSFYSLSMTREGQTDVTASKNWTPDHEAAEYTFTINILSMKHIPVEEEYLHKAMIA</sequence>
<name>A0A1M6IKF6_9FIRM</name>
<gene>
    <name evidence="2" type="ORF">SAMN02745691_01805</name>
</gene>
<evidence type="ECO:0000256" key="1">
    <source>
        <dbReference type="SAM" id="MobiDB-lite"/>
    </source>
</evidence>
<evidence type="ECO:0000313" key="2">
    <source>
        <dbReference type="EMBL" id="SHJ34894.1"/>
    </source>
</evidence>
<reference evidence="2 3" key="1">
    <citation type="submission" date="2016-11" db="EMBL/GenBank/DDBJ databases">
        <authorList>
            <person name="Jaros S."/>
            <person name="Januszkiewicz K."/>
            <person name="Wedrychowicz H."/>
        </authorList>
    </citation>
    <scope>NUCLEOTIDE SEQUENCE [LARGE SCALE GENOMIC DNA]</scope>
    <source>
        <strain evidence="2 3">DSM 15970</strain>
    </source>
</reference>
<proteinExistence type="predicted"/>
<accession>A0A1M6IKF6</accession>
<protein>
    <submittedName>
        <fullName evidence="2">Uncharacterized protein</fullName>
    </submittedName>
</protein>
<dbReference type="AlphaFoldDB" id="A0A1M6IKF6"/>
<dbReference type="RefSeq" id="WP_073994088.1">
    <property type="nucleotide sequence ID" value="NZ_FQYT01000018.1"/>
</dbReference>
<dbReference type="EMBL" id="FQYT01000018">
    <property type="protein sequence ID" value="SHJ34894.1"/>
    <property type="molecule type" value="Genomic_DNA"/>
</dbReference>
<organism evidence="2 3">
    <name type="scientific">Parasporobacterium paucivorans DSM 15970</name>
    <dbReference type="NCBI Taxonomy" id="1122934"/>
    <lineage>
        <taxon>Bacteria</taxon>
        <taxon>Bacillati</taxon>
        <taxon>Bacillota</taxon>
        <taxon>Clostridia</taxon>
        <taxon>Lachnospirales</taxon>
        <taxon>Lachnospiraceae</taxon>
        <taxon>Parasporobacterium</taxon>
    </lineage>
</organism>
<feature type="region of interest" description="Disordered" evidence="1">
    <location>
        <begin position="33"/>
        <end position="55"/>
    </location>
</feature>
<dbReference type="STRING" id="1122934.SAMN02745691_01805"/>
<keyword evidence="3" id="KW-1185">Reference proteome</keyword>